<name>A0A067CCB9_SAPPC</name>
<dbReference type="AlphaFoldDB" id="A0A067CCB9"/>
<sequence>MSDPIADLYDVALGHLATPREHGFTHHTDSFTPPELSVDGLDEVLTWPLSDAQAAKLAVLYGRDATTTVVPGRAISVDSKPASIYTPVSFYEAVQDKLLLCEWNGRFELAHLVLHAAGSTDTSLLQPSDVDGRAFARLIVLLPSHCVGGNISLTYHDQDEEWSVATAARPPTGLSFAAAAAFLSTVVSSDPISDGRRVALIYHLVNDKATPDCSFASAPPSQAYALGFLRTLANVPFLGAGRVLYRLQHDVAFDPTGFKALSKADTAFVRALDASGCYDYVLAEASSHAYPYVFSVIAPDGADIPAMVLAGATGFAHTVLGKPNPHPQHRKLSMLAFWPRSYRLRLLGIKAAVAHVEAVMQGDAEPSLLGYSTKMQLVEALVYMVGAQTDSGSKYHWDGERRPVAERNPMLSHFWYDNSTDAEPMTARLLQILLDLNDFRLLDVFLTRLMENEVHPKMDRIWLKFHACVARFGYDALAPAVHRLLKRWATSSRTAAAHVPFWLLASLAGVAADPVCAALEHPEARDRIQCAYRILWDHWDVPSLFREPETIGRFDVTCSLATDARLHLIKNCLLLEDYLTRRAPSPLETCLPVPVVDAINECLAPASILDSMPDDYAAMTYIAAPAIVGPRHLPVRALASFEHRLTVVDSVDAILGNLLLHAIYSDADDDELLAYVGSLRSGMGFPTCTLVAALCAFLKLRSVARRTLDVFATVICRVTDCLYTPRGDVLAYLLPHYFNRSDVAVQYPTSTLFAVCEALLADALGFFATYAPQRAPLLVRQVRSMAELASRSRHLVSPAAVLVPLLSDFAQRWPTLPLTVRDQLADIVRPLVQATAAKAGAPIHGLLGARCLCPMCIAVREFLRTPQWRLDKTLFAPCQDAARAIADLQAAGFVVDDDDDVSKVMTTRDDDDVGDTDEKALPSWQPILQAQLHLAALDGLA</sequence>
<proteinExistence type="predicted"/>
<gene>
    <name evidence="1" type="ORF">SPRG_20293</name>
</gene>
<reference evidence="1 2" key="1">
    <citation type="journal article" date="2013" name="PLoS Genet.">
        <title>Distinctive expansion of potential virulence genes in the genome of the oomycete fish pathogen Saprolegnia parasitica.</title>
        <authorList>
            <person name="Jiang R.H."/>
            <person name="de Bruijn I."/>
            <person name="Haas B.J."/>
            <person name="Belmonte R."/>
            <person name="Lobach L."/>
            <person name="Christie J."/>
            <person name="van den Ackerveken G."/>
            <person name="Bottin A."/>
            <person name="Bulone V."/>
            <person name="Diaz-Moreno S.M."/>
            <person name="Dumas B."/>
            <person name="Fan L."/>
            <person name="Gaulin E."/>
            <person name="Govers F."/>
            <person name="Grenville-Briggs L.J."/>
            <person name="Horner N.R."/>
            <person name="Levin J.Z."/>
            <person name="Mammella M."/>
            <person name="Meijer H.J."/>
            <person name="Morris P."/>
            <person name="Nusbaum C."/>
            <person name="Oome S."/>
            <person name="Phillips A.J."/>
            <person name="van Rooyen D."/>
            <person name="Rzeszutek E."/>
            <person name="Saraiva M."/>
            <person name="Secombes C.J."/>
            <person name="Seidl M.F."/>
            <person name="Snel B."/>
            <person name="Stassen J.H."/>
            <person name="Sykes S."/>
            <person name="Tripathy S."/>
            <person name="van den Berg H."/>
            <person name="Vega-Arreguin J.C."/>
            <person name="Wawra S."/>
            <person name="Young S.K."/>
            <person name="Zeng Q."/>
            <person name="Dieguez-Uribeondo J."/>
            <person name="Russ C."/>
            <person name="Tyler B.M."/>
            <person name="van West P."/>
        </authorList>
    </citation>
    <scope>NUCLEOTIDE SEQUENCE [LARGE SCALE GENOMIC DNA]</scope>
    <source>
        <strain evidence="1 2">CBS 223.65</strain>
    </source>
</reference>
<dbReference type="EMBL" id="KK583213">
    <property type="protein sequence ID" value="KDO28133.1"/>
    <property type="molecule type" value="Genomic_DNA"/>
</dbReference>
<dbReference type="GeneID" id="24141479"/>
<keyword evidence="2" id="KW-1185">Reference proteome</keyword>
<dbReference type="OrthoDB" id="10588425at2759"/>
<organism evidence="1 2">
    <name type="scientific">Saprolegnia parasitica (strain CBS 223.65)</name>
    <dbReference type="NCBI Taxonomy" id="695850"/>
    <lineage>
        <taxon>Eukaryota</taxon>
        <taxon>Sar</taxon>
        <taxon>Stramenopiles</taxon>
        <taxon>Oomycota</taxon>
        <taxon>Saprolegniomycetes</taxon>
        <taxon>Saprolegniales</taxon>
        <taxon>Saprolegniaceae</taxon>
        <taxon>Saprolegnia</taxon>
    </lineage>
</organism>
<evidence type="ECO:0000313" key="2">
    <source>
        <dbReference type="Proteomes" id="UP000030745"/>
    </source>
</evidence>
<dbReference type="Proteomes" id="UP000030745">
    <property type="component" value="Unassembled WGS sequence"/>
</dbReference>
<dbReference type="VEuPathDB" id="FungiDB:SPRG_20293"/>
<dbReference type="RefSeq" id="XP_012201271.1">
    <property type="nucleotide sequence ID" value="XM_012345881.1"/>
</dbReference>
<evidence type="ECO:0000313" key="1">
    <source>
        <dbReference type="EMBL" id="KDO28133.1"/>
    </source>
</evidence>
<accession>A0A067CCB9</accession>
<protein>
    <submittedName>
        <fullName evidence="1">Uncharacterized protein</fullName>
    </submittedName>
</protein>
<dbReference type="KEGG" id="spar:SPRG_20293"/>